<gene>
    <name evidence="3" type="ORF">ODALV1_LOCUS30635</name>
</gene>
<keyword evidence="2" id="KW-1133">Transmembrane helix</keyword>
<evidence type="ECO:0000256" key="1">
    <source>
        <dbReference type="SAM" id="MobiDB-lite"/>
    </source>
</evidence>
<evidence type="ECO:0000313" key="3">
    <source>
        <dbReference type="EMBL" id="CAL8145895.1"/>
    </source>
</evidence>
<organism evidence="3 4">
    <name type="scientific">Orchesella dallaii</name>
    <dbReference type="NCBI Taxonomy" id="48710"/>
    <lineage>
        <taxon>Eukaryota</taxon>
        <taxon>Metazoa</taxon>
        <taxon>Ecdysozoa</taxon>
        <taxon>Arthropoda</taxon>
        <taxon>Hexapoda</taxon>
        <taxon>Collembola</taxon>
        <taxon>Entomobryomorpha</taxon>
        <taxon>Entomobryoidea</taxon>
        <taxon>Orchesellidae</taxon>
        <taxon>Orchesellinae</taxon>
        <taxon>Orchesella</taxon>
    </lineage>
</organism>
<name>A0ABP1S7A7_9HEXA</name>
<comment type="caution">
    <text evidence="3">The sequence shown here is derived from an EMBL/GenBank/DDBJ whole genome shotgun (WGS) entry which is preliminary data.</text>
</comment>
<proteinExistence type="predicted"/>
<feature type="region of interest" description="Disordered" evidence="1">
    <location>
        <begin position="116"/>
        <end position="135"/>
    </location>
</feature>
<keyword evidence="4" id="KW-1185">Reference proteome</keyword>
<feature type="transmembrane region" description="Helical" evidence="2">
    <location>
        <begin position="12"/>
        <end position="36"/>
    </location>
</feature>
<keyword evidence="2" id="KW-0812">Transmembrane</keyword>
<feature type="compositionally biased region" description="Polar residues" evidence="1">
    <location>
        <begin position="71"/>
        <end position="82"/>
    </location>
</feature>
<feature type="region of interest" description="Disordered" evidence="1">
    <location>
        <begin position="59"/>
        <end position="91"/>
    </location>
</feature>
<protein>
    <submittedName>
        <fullName evidence="3">Uncharacterized protein</fullName>
    </submittedName>
</protein>
<accession>A0ABP1S7A7</accession>
<reference evidence="3 4" key="1">
    <citation type="submission" date="2024-08" db="EMBL/GenBank/DDBJ databases">
        <authorList>
            <person name="Cucini C."/>
            <person name="Frati F."/>
        </authorList>
    </citation>
    <scope>NUCLEOTIDE SEQUENCE [LARGE SCALE GENOMIC DNA]</scope>
</reference>
<keyword evidence="2" id="KW-0472">Membrane</keyword>
<sequence>MWILSTKQQIGSLLLLVIIIFLTAIISIILNSFPFISGDNSRKRMFWTSNRCCMVECESGDEENSQDLPRASSSFPGRNNSSEIRREEHIPAEMREANNSACAVFQMGNTSVVCDDKSSTPLSNNKSSSNSIAVGGRSEYGEIPCMPTV</sequence>
<dbReference type="EMBL" id="CAXLJM020000164">
    <property type="protein sequence ID" value="CAL8145895.1"/>
    <property type="molecule type" value="Genomic_DNA"/>
</dbReference>
<feature type="compositionally biased region" description="Low complexity" evidence="1">
    <location>
        <begin position="119"/>
        <end position="131"/>
    </location>
</feature>
<evidence type="ECO:0000313" key="4">
    <source>
        <dbReference type="Proteomes" id="UP001642540"/>
    </source>
</evidence>
<evidence type="ECO:0000256" key="2">
    <source>
        <dbReference type="SAM" id="Phobius"/>
    </source>
</evidence>
<dbReference type="Proteomes" id="UP001642540">
    <property type="component" value="Unassembled WGS sequence"/>
</dbReference>